<protein>
    <recommendedName>
        <fullName evidence="1">Xylose isomerase-like TIM barrel domain-containing protein</fullName>
    </recommendedName>
</protein>
<evidence type="ECO:0000313" key="3">
    <source>
        <dbReference type="Proteomes" id="UP000233256"/>
    </source>
</evidence>
<dbReference type="InterPro" id="IPR013022">
    <property type="entry name" value="Xyl_isomerase-like_TIM-brl"/>
</dbReference>
<name>A0A2N1PR55_9BACT</name>
<dbReference type="SUPFAM" id="SSF51658">
    <property type="entry name" value="Xylose isomerase-like"/>
    <property type="match status" value="1"/>
</dbReference>
<feature type="domain" description="Xylose isomerase-like TIM barrel" evidence="1">
    <location>
        <begin position="53"/>
        <end position="260"/>
    </location>
</feature>
<dbReference type="Pfam" id="PF01261">
    <property type="entry name" value="AP_endonuc_2"/>
    <property type="match status" value="1"/>
</dbReference>
<dbReference type="InterPro" id="IPR050312">
    <property type="entry name" value="IolE/XylAMocC-like"/>
</dbReference>
<reference evidence="2 3" key="1">
    <citation type="journal article" date="2017" name="ISME J.">
        <title>Potential for microbial H2 and metal transformations associated with novel bacteria and archaea in deep terrestrial subsurface sediments.</title>
        <authorList>
            <person name="Hernsdorf A.W."/>
            <person name="Amano Y."/>
            <person name="Miyakawa K."/>
            <person name="Ise K."/>
            <person name="Suzuki Y."/>
            <person name="Anantharaman K."/>
            <person name="Probst A."/>
            <person name="Burstein D."/>
            <person name="Thomas B.C."/>
            <person name="Banfield J.F."/>
        </authorList>
    </citation>
    <scope>NUCLEOTIDE SEQUENCE [LARGE SCALE GENOMIC DNA]</scope>
    <source>
        <strain evidence="2">HGW-Wallbacteria-1</strain>
    </source>
</reference>
<gene>
    <name evidence="2" type="ORF">CVV64_08040</name>
</gene>
<sequence length="276" mass="31459">MNSERVLPESSASSEFPLCEKLGIHVPMSRIENAMPLLGSWHLFAELYDEFDPLMALSDDYIQNSINLINSTSISPTMHFPFRNIDLGMDEAVWTSLIQKITRTFEIGRLFKVALTIFHPGMQRKSPHMTREQWFRIASERLQWLADLAVDAGTVLTLENIYDSSPEDLLTLIHLTERNIGLCIDTGHLNIFSRCPLKAWFEQGYVREIHIHDNHGKKDSHMEPGAGTFPFDELASILMSMKIKPALMFEPADRATAERGIEPFIKFAGICGYEHH</sequence>
<dbReference type="Proteomes" id="UP000233256">
    <property type="component" value="Unassembled WGS sequence"/>
</dbReference>
<evidence type="ECO:0000313" key="2">
    <source>
        <dbReference type="EMBL" id="PKK90820.1"/>
    </source>
</evidence>
<dbReference type="AlphaFoldDB" id="A0A2N1PR55"/>
<dbReference type="Gene3D" id="3.20.20.150">
    <property type="entry name" value="Divalent-metal-dependent TIM barrel enzymes"/>
    <property type="match status" value="1"/>
</dbReference>
<dbReference type="InterPro" id="IPR036237">
    <property type="entry name" value="Xyl_isomerase-like_sf"/>
</dbReference>
<comment type="caution">
    <text evidence="2">The sequence shown here is derived from an EMBL/GenBank/DDBJ whole genome shotgun (WGS) entry which is preliminary data.</text>
</comment>
<organism evidence="2 3">
    <name type="scientific">Candidatus Wallbacteria bacterium HGW-Wallbacteria-1</name>
    <dbReference type="NCBI Taxonomy" id="2013854"/>
    <lineage>
        <taxon>Bacteria</taxon>
        <taxon>Candidatus Walliibacteriota</taxon>
    </lineage>
</organism>
<accession>A0A2N1PR55</accession>
<evidence type="ECO:0000259" key="1">
    <source>
        <dbReference type="Pfam" id="PF01261"/>
    </source>
</evidence>
<dbReference type="PANTHER" id="PTHR12110:SF21">
    <property type="entry name" value="XYLOSE ISOMERASE-LIKE TIM BARREL DOMAIN-CONTAINING PROTEIN"/>
    <property type="match status" value="1"/>
</dbReference>
<dbReference type="PANTHER" id="PTHR12110">
    <property type="entry name" value="HYDROXYPYRUVATE ISOMERASE"/>
    <property type="match status" value="1"/>
</dbReference>
<dbReference type="EMBL" id="PGXC01000004">
    <property type="protein sequence ID" value="PKK90820.1"/>
    <property type="molecule type" value="Genomic_DNA"/>
</dbReference>
<proteinExistence type="predicted"/>